<dbReference type="SUPFAM" id="SSF54637">
    <property type="entry name" value="Thioesterase/thiol ester dehydrase-isomerase"/>
    <property type="match status" value="1"/>
</dbReference>
<evidence type="ECO:0000259" key="3">
    <source>
        <dbReference type="Pfam" id="PF03061"/>
    </source>
</evidence>
<dbReference type="STRING" id="1434072.SAMN05216210_1473"/>
<name>A0A1H2FDM0_9GAMM</name>
<dbReference type="InterPro" id="IPR006683">
    <property type="entry name" value="Thioestr_dom"/>
</dbReference>
<evidence type="ECO:0000313" key="4">
    <source>
        <dbReference type="EMBL" id="SDU05375.1"/>
    </source>
</evidence>
<sequence>MSADAEIPEGFTRHNRPSGLTQPWEPIYAARREEAFSLGLYAAQAHVNSRGFVHGGLLCALADNAMGLSCAYQIEGCSGLLTVNISMDYLGSGQLGDWIEVRAQPRQLGKSLCFAEASVYADNHLCATARAVFKLLPIPADKGAKT</sequence>
<dbReference type="RefSeq" id="WP_092385590.1">
    <property type="nucleotide sequence ID" value="NZ_LT629787.1"/>
</dbReference>
<dbReference type="Pfam" id="PF03061">
    <property type="entry name" value="4HBT"/>
    <property type="match status" value="1"/>
</dbReference>
<comment type="similarity">
    <text evidence="1">Belongs to the thioesterase PaaI family.</text>
</comment>
<dbReference type="EMBL" id="LT629787">
    <property type="protein sequence ID" value="SDU05375.1"/>
    <property type="molecule type" value="Genomic_DNA"/>
</dbReference>
<gene>
    <name evidence="4" type="ORF">SAMN05216210_1473</name>
</gene>
<evidence type="ECO:0000256" key="2">
    <source>
        <dbReference type="ARBA" id="ARBA00022801"/>
    </source>
</evidence>
<evidence type="ECO:0000313" key="5">
    <source>
        <dbReference type="Proteomes" id="UP000243924"/>
    </source>
</evidence>
<keyword evidence="5" id="KW-1185">Reference proteome</keyword>
<organism evidence="4 5">
    <name type="scientific">Halopseudomonas salegens</name>
    <dbReference type="NCBI Taxonomy" id="1434072"/>
    <lineage>
        <taxon>Bacteria</taxon>
        <taxon>Pseudomonadati</taxon>
        <taxon>Pseudomonadota</taxon>
        <taxon>Gammaproteobacteria</taxon>
        <taxon>Pseudomonadales</taxon>
        <taxon>Pseudomonadaceae</taxon>
        <taxon>Halopseudomonas</taxon>
    </lineage>
</organism>
<evidence type="ECO:0000256" key="1">
    <source>
        <dbReference type="ARBA" id="ARBA00008324"/>
    </source>
</evidence>
<feature type="domain" description="Thioesterase" evidence="3">
    <location>
        <begin position="51"/>
        <end position="124"/>
    </location>
</feature>
<dbReference type="PANTHER" id="PTHR21660:SF1">
    <property type="entry name" value="ACYL-COENZYME A THIOESTERASE 13"/>
    <property type="match status" value="1"/>
</dbReference>
<dbReference type="NCBIfam" id="TIGR00369">
    <property type="entry name" value="unchar_dom_1"/>
    <property type="match status" value="1"/>
</dbReference>
<proteinExistence type="inferred from homology"/>
<dbReference type="Proteomes" id="UP000243924">
    <property type="component" value="Chromosome I"/>
</dbReference>
<dbReference type="GO" id="GO:0047617">
    <property type="term" value="F:fatty acyl-CoA hydrolase activity"/>
    <property type="evidence" value="ECO:0007669"/>
    <property type="project" value="InterPro"/>
</dbReference>
<dbReference type="OrthoDB" id="7061558at2"/>
<dbReference type="PANTHER" id="PTHR21660">
    <property type="entry name" value="THIOESTERASE SUPERFAMILY MEMBER-RELATED"/>
    <property type="match status" value="1"/>
</dbReference>
<dbReference type="InterPro" id="IPR003736">
    <property type="entry name" value="PAAI_dom"/>
</dbReference>
<accession>A0A1H2FDM0</accession>
<keyword evidence="2" id="KW-0378">Hydrolase</keyword>
<dbReference type="CDD" id="cd03443">
    <property type="entry name" value="PaaI_thioesterase"/>
    <property type="match status" value="1"/>
</dbReference>
<protein>
    <submittedName>
        <fullName evidence="4">Uncharacterized domain 1-containing protein</fullName>
    </submittedName>
</protein>
<dbReference type="Gene3D" id="3.10.129.10">
    <property type="entry name" value="Hotdog Thioesterase"/>
    <property type="match status" value="1"/>
</dbReference>
<dbReference type="InterPro" id="IPR029069">
    <property type="entry name" value="HotDog_dom_sf"/>
</dbReference>
<dbReference type="AlphaFoldDB" id="A0A1H2FDM0"/>
<reference evidence="5" key="1">
    <citation type="submission" date="2016-10" db="EMBL/GenBank/DDBJ databases">
        <authorList>
            <person name="Varghese N."/>
            <person name="Submissions S."/>
        </authorList>
    </citation>
    <scope>NUCLEOTIDE SEQUENCE [LARGE SCALE GENOMIC DNA]</scope>
    <source>
        <strain evidence="5">CECT 8338</strain>
    </source>
</reference>
<dbReference type="InterPro" id="IPR039298">
    <property type="entry name" value="ACOT13"/>
</dbReference>